<evidence type="ECO:0000313" key="9">
    <source>
        <dbReference type="EMBL" id="KAK1312013.1"/>
    </source>
</evidence>
<evidence type="ECO:0000256" key="3">
    <source>
        <dbReference type="ARBA" id="ARBA00022741"/>
    </source>
</evidence>
<name>A0AAV9EE19_ACOCL</name>
<evidence type="ECO:0000259" key="8">
    <source>
        <dbReference type="PROSITE" id="PS50011"/>
    </source>
</evidence>
<dbReference type="SMART" id="SM00220">
    <property type="entry name" value="S_TKc"/>
    <property type="match status" value="1"/>
</dbReference>
<comment type="caution">
    <text evidence="9">The sequence shown here is derived from an EMBL/GenBank/DDBJ whole genome shotgun (WGS) entry which is preliminary data.</text>
</comment>
<evidence type="ECO:0000256" key="2">
    <source>
        <dbReference type="ARBA" id="ARBA00022679"/>
    </source>
</evidence>
<feature type="binding site" evidence="6">
    <location>
        <position position="79"/>
    </location>
    <ligand>
        <name>ATP</name>
        <dbReference type="ChEBI" id="CHEBI:30616"/>
    </ligand>
</feature>
<dbReference type="PROSITE" id="PS50011">
    <property type="entry name" value="PROTEIN_KINASE_DOM"/>
    <property type="match status" value="1"/>
</dbReference>
<dbReference type="InterPro" id="IPR017441">
    <property type="entry name" value="Protein_kinase_ATP_BS"/>
</dbReference>
<accession>A0AAV9EE19</accession>
<dbReference type="Gene3D" id="1.10.510.10">
    <property type="entry name" value="Transferase(Phosphotransferase) domain 1"/>
    <property type="match status" value="1"/>
</dbReference>
<dbReference type="GO" id="GO:0005524">
    <property type="term" value="F:ATP binding"/>
    <property type="evidence" value="ECO:0007669"/>
    <property type="project" value="UniProtKB-UniRule"/>
</dbReference>
<dbReference type="InterPro" id="IPR011009">
    <property type="entry name" value="Kinase-like_dom_sf"/>
</dbReference>
<dbReference type="PIRSF" id="PIRSF000654">
    <property type="entry name" value="Integrin-linked_kinase"/>
    <property type="match status" value="1"/>
</dbReference>
<dbReference type="InterPro" id="IPR000719">
    <property type="entry name" value="Prot_kinase_dom"/>
</dbReference>
<protein>
    <recommendedName>
        <fullName evidence="8">Protein kinase domain-containing protein</fullName>
    </recommendedName>
</protein>
<feature type="domain" description="Protein kinase" evidence="8">
    <location>
        <begin position="47"/>
        <end position="320"/>
    </location>
</feature>
<keyword evidence="10" id="KW-1185">Reference proteome</keyword>
<sequence length="322" mass="35980">MGNCFGAKSPSHHVPTLHITPSEELILYSSNSEIFTFNTLQSATNNFSNDNLLGQGGFGSVFRGLIDGNGTCMEVAVKKLEPLARLDNKEWTAEIKYLGKLHHHNIVRLIGYCKEDQHRMLVYELMPNGSLDKHLFEMGLGLQPLSWNLRIKIALGVANGLAFMHSEADRNPIVHMDIKSANVLLDSNYNAKLADFGLALDSPARVTKKMRGTKGYADVFSCKKGRIDTMYDVYSFGVVLLEMLSGQIVLDPNRPVKDLKIWVKPYLENKGEMIHIFDPRLGGEYPLMVAKKLTSLSYQCISEPKYRPTMAELVGALESLQT</sequence>
<comment type="similarity">
    <text evidence="7">Belongs to the protein kinase superfamily.</text>
</comment>
<evidence type="ECO:0000256" key="7">
    <source>
        <dbReference type="RuleBase" id="RU000304"/>
    </source>
</evidence>
<keyword evidence="5 6" id="KW-0067">ATP-binding</keyword>
<evidence type="ECO:0000256" key="5">
    <source>
        <dbReference type="ARBA" id="ARBA00022840"/>
    </source>
</evidence>
<dbReference type="Gene3D" id="3.30.200.20">
    <property type="entry name" value="Phosphorylase Kinase, domain 1"/>
    <property type="match status" value="1"/>
</dbReference>
<keyword evidence="1 7" id="KW-0723">Serine/threonine-protein kinase</keyword>
<dbReference type="AlphaFoldDB" id="A0AAV9EE19"/>
<evidence type="ECO:0000313" key="10">
    <source>
        <dbReference type="Proteomes" id="UP001180020"/>
    </source>
</evidence>
<dbReference type="Pfam" id="PF07714">
    <property type="entry name" value="PK_Tyr_Ser-Thr"/>
    <property type="match status" value="1"/>
</dbReference>
<dbReference type="EMBL" id="JAUJYO010000007">
    <property type="protein sequence ID" value="KAK1312013.1"/>
    <property type="molecule type" value="Genomic_DNA"/>
</dbReference>
<dbReference type="FunFam" id="3.30.200.20:FF:000178">
    <property type="entry name" value="serine/threonine-protein kinase PBS1-like"/>
    <property type="match status" value="1"/>
</dbReference>
<evidence type="ECO:0000256" key="4">
    <source>
        <dbReference type="ARBA" id="ARBA00022777"/>
    </source>
</evidence>
<dbReference type="InterPro" id="IPR001245">
    <property type="entry name" value="Ser-Thr/Tyr_kinase_cat_dom"/>
</dbReference>
<dbReference type="PROSITE" id="PS00108">
    <property type="entry name" value="PROTEIN_KINASE_ST"/>
    <property type="match status" value="1"/>
</dbReference>
<evidence type="ECO:0000256" key="1">
    <source>
        <dbReference type="ARBA" id="ARBA00022527"/>
    </source>
</evidence>
<dbReference type="InterPro" id="IPR050823">
    <property type="entry name" value="Plant_Ser_Thr_Prot_Kinase"/>
</dbReference>
<dbReference type="PANTHER" id="PTHR45621">
    <property type="entry name" value="OS01G0588500 PROTEIN-RELATED"/>
    <property type="match status" value="1"/>
</dbReference>
<gene>
    <name evidence="9" type="ORF">QJS10_CPA07g00189</name>
</gene>
<dbReference type="SUPFAM" id="SSF56112">
    <property type="entry name" value="Protein kinase-like (PK-like)"/>
    <property type="match status" value="1"/>
</dbReference>
<dbReference type="InterPro" id="IPR008271">
    <property type="entry name" value="Ser/Thr_kinase_AS"/>
</dbReference>
<keyword evidence="4" id="KW-0418">Kinase</keyword>
<reference evidence="9" key="1">
    <citation type="journal article" date="2023" name="Nat. Commun.">
        <title>Diploid and tetraploid genomes of Acorus and the evolution of monocots.</title>
        <authorList>
            <person name="Ma L."/>
            <person name="Liu K.W."/>
            <person name="Li Z."/>
            <person name="Hsiao Y.Y."/>
            <person name="Qi Y."/>
            <person name="Fu T."/>
            <person name="Tang G.D."/>
            <person name="Zhang D."/>
            <person name="Sun W.H."/>
            <person name="Liu D.K."/>
            <person name="Li Y."/>
            <person name="Chen G.Z."/>
            <person name="Liu X.D."/>
            <person name="Liao X.Y."/>
            <person name="Jiang Y.T."/>
            <person name="Yu X."/>
            <person name="Hao Y."/>
            <person name="Huang J."/>
            <person name="Zhao X.W."/>
            <person name="Ke S."/>
            <person name="Chen Y.Y."/>
            <person name="Wu W.L."/>
            <person name="Hsu J.L."/>
            <person name="Lin Y.F."/>
            <person name="Huang M.D."/>
            <person name="Li C.Y."/>
            <person name="Huang L."/>
            <person name="Wang Z.W."/>
            <person name="Zhao X."/>
            <person name="Zhong W.Y."/>
            <person name="Peng D.H."/>
            <person name="Ahmad S."/>
            <person name="Lan S."/>
            <person name="Zhang J.S."/>
            <person name="Tsai W.C."/>
            <person name="Van de Peer Y."/>
            <person name="Liu Z.J."/>
        </authorList>
    </citation>
    <scope>NUCLEOTIDE SEQUENCE</scope>
    <source>
        <strain evidence="9">CP</strain>
    </source>
</reference>
<reference evidence="9" key="2">
    <citation type="submission" date="2023-06" db="EMBL/GenBank/DDBJ databases">
        <authorList>
            <person name="Ma L."/>
            <person name="Liu K.-W."/>
            <person name="Li Z."/>
            <person name="Hsiao Y.-Y."/>
            <person name="Qi Y."/>
            <person name="Fu T."/>
            <person name="Tang G."/>
            <person name="Zhang D."/>
            <person name="Sun W.-H."/>
            <person name="Liu D.-K."/>
            <person name="Li Y."/>
            <person name="Chen G.-Z."/>
            <person name="Liu X.-D."/>
            <person name="Liao X.-Y."/>
            <person name="Jiang Y.-T."/>
            <person name="Yu X."/>
            <person name="Hao Y."/>
            <person name="Huang J."/>
            <person name="Zhao X.-W."/>
            <person name="Ke S."/>
            <person name="Chen Y.-Y."/>
            <person name="Wu W.-L."/>
            <person name="Hsu J.-L."/>
            <person name="Lin Y.-F."/>
            <person name="Huang M.-D."/>
            <person name="Li C.-Y."/>
            <person name="Huang L."/>
            <person name="Wang Z.-W."/>
            <person name="Zhao X."/>
            <person name="Zhong W.-Y."/>
            <person name="Peng D.-H."/>
            <person name="Ahmad S."/>
            <person name="Lan S."/>
            <person name="Zhang J.-S."/>
            <person name="Tsai W.-C."/>
            <person name="Van De Peer Y."/>
            <person name="Liu Z.-J."/>
        </authorList>
    </citation>
    <scope>NUCLEOTIDE SEQUENCE</scope>
    <source>
        <strain evidence="9">CP</strain>
        <tissue evidence="9">Leaves</tissue>
    </source>
</reference>
<keyword evidence="3 6" id="KW-0547">Nucleotide-binding</keyword>
<keyword evidence="2" id="KW-0808">Transferase</keyword>
<dbReference type="Proteomes" id="UP001180020">
    <property type="component" value="Unassembled WGS sequence"/>
</dbReference>
<evidence type="ECO:0000256" key="6">
    <source>
        <dbReference type="PROSITE-ProRule" id="PRU10141"/>
    </source>
</evidence>
<dbReference type="PROSITE" id="PS00107">
    <property type="entry name" value="PROTEIN_KINASE_ATP"/>
    <property type="match status" value="1"/>
</dbReference>
<proteinExistence type="inferred from homology"/>
<organism evidence="9 10">
    <name type="scientific">Acorus calamus</name>
    <name type="common">Sweet flag</name>
    <dbReference type="NCBI Taxonomy" id="4465"/>
    <lineage>
        <taxon>Eukaryota</taxon>
        <taxon>Viridiplantae</taxon>
        <taxon>Streptophyta</taxon>
        <taxon>Embryophyta</taxon>
        <taxon>Tracheophyta</taxon>
        <taxon>Spermatophyta</taxon>
        <taxon>Magnoliopsida</taxon>
        <taxon>Liliopsida</taxon>
        <taxon>Acoraceae</taxon>
        <taxon>Acorus</taxon>
    </lineage>
</organism>
<dbReference type="GO" id="GO:0004674">
    <property type="term" value="F:protein serine/threonine kinase activity"/>
    <property type="evidence" value="ECO:0007669"/>
    <property type="project" value="UniProtKB-KW"/>
</dbReference>